<dbReference type="Proteomes" id="UP000094056">
    <property type="component" value="Unassembled WGS sequence"/>
</dbReference>
<evidence type="ECO:0000313" key="1">
    <source>
        <dbReference type="EMBL" id="ODS33945.1"/>
    </source>
</evidence>
<comment type="caution">
    <text evidence="1">The sequence shown here is derived from an EMBL/GenBank/DDBJ whole genome shotgun (WGS) entry which is preliminary data.</text>
</comment>
<evidence type="ECO:0000313" key="2">
    <source>
        <dbReference type="Proteomes" id="UP000094056"/>
    </source>
</evidence>
<accession>A0A1E3XE87</accession>
<dbReference type="AlphaFoldDB" id="A0A1E3XE87"/>
<organism evidence="1 2">
    <name type="scientific">Candidatus Scalindua rubra</name>
    <dbReference type="NCBI Taxonomy" id="1872076"/>
    <lineage>
        <taxon>Bacteria</taxon>
        <taxon>Pseudomonadati</taxon>
        <taxon>Planctomycetota</taxon>
        <taxon>Candidatus Brocadiia</taxon>
        <taxon>Candidatus Brocadiales</taxon>
        <taxon>Candidatus Scalinduaceae</taxon>
        <taxon>Candidatus Scalindua</taxon>
    </lineage>
</organism>
<name>A0A1E3XE87_9BACT</name>
<reference evidence="1 2" key="1">
    <citation type="submission" date="2016-07" db="EMBL/GenBank/DDBJ databases">
        <title>Draft genome of Scalindua rubra, obtained from a brine-seawater interface in the Red Sea, sheds light on salt adaptation in anammox bacteria.</title>
        <authorList>
            <person name="Speth D.R."/>
            <person name="Lagkouvardos I."/>
            <person name="Wang Y."/>
            <person name="Qian P.-Y."/>
            <person name="Dutilh B.E."/>
            <person name="Jetten M.S."/>
        </authorList>
    </citation>
    <scope>NUCLEOTIDE SEQUENCE [LARGE SCALE GENOMIC DNA]</scope>
    <source>
        <strain evidence="1">BSI-1</strain>
    </source>
</reference>
<gene>
    <name evidence="1" type="ORF">SCARUB_00918</name>
</gene>
<sequence length="240" mass="28384">MNPQLTEYAYDMIKEKAEYIPENYSISGDSVVVTSPEINPREDFSQQRKYQPAPIMRLKEDTRTFYPSKPILVNIYRDGDLFFAENENLVVCGTGYTSQEALRDLYLHIIYFFEYYKKLDESKLTGDALRLKKYIRTYLSRNDMQIERRIIESNLPSKGFVRDDSTHHRYFHHEYQGKRTGKYTYTSHGAKFKTYDVNLLKRMKNQLKLDKTKEVFNLCKCPITGDDYNQILIDKGLLTP</sequence>
<dbReference type="EMBL" id="MAYW01000016">
    <property type="protein sequence ID" value="ODS33945.1"/>
    <property type="molecule type" value="Genomic_DNA"/>
</dbReference>
<proteinExistence type="predicted"/>
<protein>
    <submittedName>
        <fullName evidence="1">Uncharacterized protein</fullName>
    </submittedName>
</protein>